<gene>
    <name evidence="3" type="ORF">BD847_3860</name>
</gene>
<protein>
    <submittedName>
        <fullName evidence="3">Glycosyltransferase involved in cell wall biosynthesis</fullName>
    </submittedName>
</protein>
<accession>A0A3D9FKI2</accession>
<evidence type="ECO:0000313" key="4">
    <source>
        <dbReference type="Proteomes" id="UP000257004"/>
    </source>
</evidence>
<comment type="caution">
    <text evidence="3">The sequence shown here is derived from an EMBL/GenBank/DDBJ whole genome shotgun (WGS) entry which is preliminary data.</text>
</comment>
<dbReference type="CDD" id="cd03801">
    <property type="entry name" value="GT4_PimA-like"/>
    <property type="match status" value="1"/>
</dbReference>
<keyword evidence="1 3" id="KW-0808">Transferase</keyword>
<dbReference type="GO" id="GO:0009103">
    <property type="term" value="P:lipopolysaccharide biosynthetic process"/>
    <property type="evidence" value="ECO:0007669"/>
    <property type="project" value="TreeGrafter"/>
</dbReference>
<dbReference type="GO" id="GO:0016757">
    <property type="term" value="F:glycosyltransferase activity"/>
    <property type="evidence" value="ECO:0007669"/>
    <property type="project" value="InterPro"/>
</dbReference>
<evidence type="ECO:0000259" key="2">
    <source>
        <dbReference type="Pfam" id="PF00534"/>
    </source>
</evidence>
<dbReference type="Gene3D" id="3.40.50.2000">
    <property type="entry name" value="Glycogen Phosphorylase B"/>
    <property type="match status" value="2"/>
</dbReference>
<dbReference type="Pfam" id="PF00534">
    <property type="entry name" value="Glycos_transf_1"/>
    <property type="match status" value="1"/>
</dbReference>
<sequence length="372" mass="43620">MKIANVIVSGHPIPSGKKGSWTQRIEYFLTSEKNCIDFFICEKTDLQIEAKTEFLRVRQIRNKVFLKLFKHYRFYYYFKALRKLLNVNDHLIICIVDNVKLKNALTYFLKKLNLHEKTTIIFYNCGYSYFFNNQENSVFLQKCDEMIFLTESAYLFNKNKYLEFIPEVTVLNNPIDKNKFYPLEKLEKEHLLKEFELSGKMVYLWLSYDRDKKGLDLILNAWKDWNKSLDKVVLLVVGAKREEKIPGVVFFGQVDADQTIKFYQLAHVYIFSTLCKEGFGLSLAQAICCNCFTIAANNGGVSEFYNSSNGILLDKPNVVKEWVGSFEESFLKLENGYNVQNSEDQILNIEDWCSGFSEVFQKWKHRVIAKNE</sequence>
<feature type="domain" description="Glycosyl transferase family 1" evidence="2">
    <location>
        <begin position="200"/>
        <end position="318"/>
    </location>
</feature>
<dbReference type="RefSeq" id="WP_115889802.1">
    <property type="nucleotide sequence ID" value="NZ_QRDQ01000012.1"/>
</dbReference>
<evidence type="ECO:0000256" key="1">
    <source>
        <dbReference type="ARBA" id="ARBA00022679"/>
    </source>
</evidence>
<proteinExistence type="predicted"/>
<evidence type="ECO:0000313" key="3">
    <source>
        <dbReference type="EMBL" id="RED19573.1"/>
    </source>
</evidence>
<name>A0A3D9FKI2_9FLAO</name>
<dbReference type="PANTHER" id="PTHR46401">
    <property type="entry name" value="GLYCOSYLTRANSFERASE WBBK-RELATED"/>
    <property type="match status" value="1"/>
</dbReference>
<dbReference type="InterPro" id="IPR001296">
    <property type="entry name" value="Glyco_trans_1"/>
</dbReference>
<dbReference type="EMBL" id="QRDQ01000012">
    <property type="protein sequence ID" value="RED19573.1"/>
    <property type="molecule type" value="Genomic_DNA"/>
</dbReference>
<dbReference type="AlphaFoldDB" id="A0A3D9FKI2"/>
<keyword evidence="4" id="KW-1185">Reference proteome</keyword>
<reference evidence="3 4" key="1">
    <citation type="submission" date="2018-07" db="EMBL/GenBank/DDBJ databases">
        <title>Genomic Encyclopedia of Archaeal and Bacterial Type Strains, Phase II (KMG-II): from individual species to whole genera.</title>
        <authorList>
            <person name="Goeker M."/>
        </authorList>
    </citation>
    <scope>NUCLEOTIDE SEQUENCE [LARGE SCALE GENOMIC DNA]</scope>
    <source>
        <strain evidence="3 4">DSM 25795</strain>
    </source>
</reference>
<organism evidence="3 4">
    <name type="scientific">Flavobacterium cutihirudinis</name>
    <dbReference type="NCBI Taxonomy" id="1265740"/>
    <lineage>
        <taxon>Bacteria</taxon>
        <taxon>Pseudomonadati</taxon>
        <taxon>Bacteroidota</taxon>
        <taxon>Flavobacteriia</taxon>
        <taxon>Flavobacteriales</taxon>
        <taxon>Flavobacteriaceae</taxon>
        <taxon>Flavobacterium</taxon>
    </lineage>
</organism>
<dbReference type="Proteomes" id="UP000257004">
    <property type="component" value="Unassembled WGS sequence"/>
</dbReference>
<dbReference type="PANTHER" id="PTHR46401:SF2">
    <property type="entry name" value="GLYCOSYLTRANSFERASE WBBK-RELATED"/>
    <property type="match status" value="1"/>
</dbReference>
<dbReference type="SUPFAM" id="SSF53756">
    <property type="entry name" value="UDP-Glycosyltransferase/glycogen phosphorylase"/>
    <property type="match status" value="1"/>
</dbReference>
<dbReference type="OrthoDB" id="9801573at2"/>